<keyword evidence="3" id="KW-0687">Ribonucleoprotein</keyword>
<dbReference type="GO" id="GO:0006412">
    <property type="term" value="P:translation"/>
    <property type="evidence" value="ECO:0007669"/>
    <property type="project" value="InterPro"/>
</dbReference>
<dbReference type="GO" id="GO:0003735">
    <property type="term" value="F:structural constituent of ribosome"/>
    <property type="evidence" value="ECO:0007669"/>
    <property type="project" value="InterPro"/>
</dbReference>
<sequence>MARKFNPNEIKVIDLTHTGGEVNATFSLALKIGPLEQAQIEVVPFASALVIKAFREPLRDRKQQKNIKHSGNTTFNEIFNIRTIKEILGAAQSVGCNADGCPPHDITDDINTGVVDYPTSQNYKRRYFNKGSFDNNKNVL</sequence>
<dbReference type="EMBL" id="CAJHUB010000650">
    <property type="protein sequence ID" value="CAD7668984.1"/>
    <property type="molecule type" value="Genomic_DNA"/>
</dbReference>
<keyword evidence="5" id="KW-1185">Reference proteome</keyword>
<dbReference type="SUPFAM" id="SSF54747">
    <property type="entry name" value="Ribosomal L11/L12e N-terminal domain"/>
    <property type="match status" value="1"/>
</dbReference>
<dbReference type="Gene3D" id="3.30.1550.10">
    <property type="entry name" value="Ribosomal protein L11/L12, N-terminal domain"/>
    <property type="match status" value="1"/>
</dbReference>
<dbReference type="PANTHER" id="PTHR11661:SF2">
    <property type="entry name" value="LARGE RIBOSOMAL SUBUNIT PROTEIN UL11"/>
    <property type="match status" value="1"/>
</dbReference>
<evidence type="ECO:0000256" key="2">
    <source>
        <dbReference type="ARBA" id="ARBA00022980"/>
    </source>
</evidence>
<evidence type="ECO:0000313" key="4">
    <source>
        <dbReference type="EMBL" id="CAD7668984.1"/>
    </source>
</evidence>
<dbReference type="AlphaFoldDB" id="A0A811Y0F0"/>
<gene>
    <name evidence="4" type="ORF">NYPRO_LOCUS1778</name>
</gene>
<proteinExistence type="inferred from homology"/>
<name>A0A811Y0F0_NYCPR</name>
<reference evidence="4" key="1">
    <citation type="submission" date="2020-12" db="EMBL/GenBank/DDBJ databases">
        <authorList>
            <consortium name="Molecular Ecology Group"/>
        </authorList>
    </citation>
    <scope>NUCLEOTIDE SEQUENCE</scope>
    <source>
        <strain evidence="4">TBG_1078</strain>
    </source>
</reference>
<dbReference type="GO" id="GO:0022625">
    <property type="term" value="C:cytosolic large ribosomal subunit"/>
    <property type="evidence" value="ECO:0007669"/>
    <property type="project" value="TreeGrafter"/>
</dbReference>
<comment type="caution">
    <text evidence="4">The sequence shown here is derived from an EMBL/GenBank/DDBJ whole genome shotgun (WGS) entry which is preliminary data.</text>
</comment>
<dbReference type="PANTHER" id="PTHR11661">
    <property type="entry name" value="60S RIBOSOMAL PROTEIN L12"/>
    <property type="match status" value="1"/>
</dbReference>
<dbReference type="InterPro" id="IPR036796">
    <property type="entry name" value="Ribosomal_uL11_N_sf"/>
</dbReference>
<organism evidence="4 5">
    <name type="scientific">Nyctereutes procyonoides</name>
    <name type="common">Raccoon dog</name>
    <name type="synonym">Canis procyonoides</name>
    <dbReference type="NCBI Taxonomy" id="34880"/>
    <lineage>
        <taxon>Eukaryota</taxon>
        <taxon>Metazoa</taxon>
        <taxon>Chordata</taxon>
        <taxon>Craniata</taxon>
        <taxon>Vertebrata</taxon>
        <taxon>Euteleostomi</taxon>
        <taxon>Mammalia</taxon>
        <taxon>Eutheria</taxon>
        <taxon>Laurasiatheria</taxon>
        <taxon>Carnivora</taxon>
        <taxon>Caniformia</taxon>
        <taxon>Canidae</taxon>
        <taxon>Nyctereutes</taxon>
    </lineage>
</organism>
<evidence type="ECO:0000256" key="3">
    <source>
        <dbReference type="ARBA" id="ARBA00023274"/>
    </source>
</evidence>
<dbReference type="SUPFAM" id="SSF46906">
    <property type="entry name" value="Ribosomal protein L11, C-terminal domain"/>
    <property type="match status" value="1"/>
</dbReference>
<evidence type="ECO:0000313" key="5">
    <source>
        <dbReference type="Proteomes" id="UP000645828"/>
    </source>
</evidence>
<dbReference type="InterPro" id="IPR000911">
    <property type="entry name" value="Ribosomal_uL11"/>
</dbReference>
<dbReference type="Gene3D" id="1.10.10.250">
    <property type="entry name" value="Ribosomal protein L11, C-terminal domain"/>
    <property type="match status" value="1"/>
</dbReference>
<keyword evidence="2" id="KW-0689">Ribosomal protein</keyword>
<comment type="similarity">
    <text evidence="1">Belongs to the universal ribosomal protein uL11 family.</text>
</comment>
<protein>
    <submittedName>
        <fullName evidence="4">(raccoon dog) hypothetical protein</fullName>
    </submittedName>
</protein>
<dbReference type="Proteomes" id="UP000645828">
    <property type="component" value="Unassembled WGS sequence"/>
</dbReference>
<dbReference type="InterPro" id="IPR036769">
    <property type="entry name" value="Ribosomal_uL11_C_sf"/>
</dbReference>
<accession>A0A811Y0F0</accession>
<dbReference type="GO" id="GO:0070180">
    <property type="term" value="F:large ribosomal subunit rRNA binding"/>
    <property type="evidence" value="ECO:0007669"/>
    <property type="project" value="TreeGrafter"/>
</dbReference>
<evidence type="ECO:0000256" key="1">
    <source>
        <dbReference type="ARBA" id="ARBA00010537"/>
    </source>
</evidence>